<feature type="chain" id="PRO_5004241024" evidence="2">
    <location>
        <begin position="20"/>
        <end position="72"/>
    </location>
</feature>
<sequence>MKATIAVLCFFAAVACSRAQLWGAGPISGGQNPNTLPGMEGGNAGPPSSGGGQAGPPYVGREVNEAGAPARG</sequence>
<reference evidence="3" key="1">
    <citation type="submission" date="2005-05" db="EMBL/GenBank/DDBJ databases">
        <authorList>
            <person name="Tseng H.-P."/>
            <person name="Hseu T.-H."/>
            <person name="Buhler D.R."/>
            <person name="Wang W.-D."/>
            <person name="Tsai H.-L."/>
            <person name="Hu C.-H."/>
        </authorList>
    </citation>
    <scope>NUCLEOTIDE SEQUENCE</scope>
    <source>
        <strain evidence="3">IS-6-12L-5-100-92-2-CLU</strain>
        <tissue evidence="3">Salivary glands</tissue>
    </source>
</reference>
<protein>
    <submittedName>
        <fullName evidence="3">Putative secreted protein</fullName>
    </submittedName>
</protein>
<dbReference type="AlphaFoldDB" id="Q4PMZ0"/>
<accession>Q4PMZ0</accession>
<reference evidence="3" key="2">
    <citation type="journal article" date="2006" name="Insect Biochem. Mol. Biol.">
        <title>An annotated catalog of salivary gland transcripts from Ixodes scapularis ticks.</title>
        <authorList>
            <person name="Ribeiro J.M."/>
            <person name="Alarcon-Chaidez F."/>
            <person name="Francischetti I.M."/>
            <person name="Mans B.J."/>
            <person name="Mather T.N."/>
            <person name="Valenzuela J.G."/>
            <person name="Wikel S.K."/>
        </authorList>
    </citation>
    <scope>NUCLEOTIDE SEQUENCE</scope>
    <source>
        <strain evidence="3">IS-6-12L-5-100-92-2-CLU</strain>
        <tissue evidence="3">Salivary glands</tissue>
    </source>
</reference>
<proteinExistence type="evidence at transcript level"/>
<feature type="compositionally biased region" description="Gly residues" evidence="1">
    <location>
        <begin position="39"/>
        <end position="54"/>
    </location>
</feature>
<feature type="region of interest" description="Disordered" evidence="1">
    <location>
        <begin position="26"/>
        <end position="72"/>
    </location>
</feature>
<organism evidence="3">
    <name type="scientific">Ixodes scapularis</name>
    <name type="common">Black-legged tick</name>
    <name type="synonym">Deer tick</name>
    <dbReference type="NCBI Taxonomy" id="6945"/>
    <lineage>
        <taxon>Eukaryota</taxon>
        <taxon>Metazoa</taxon>
        <taxon>Ecdysozoa</taxon>
        <taxon>Arthropoda</taxon>
        <taxon>Chelicerata</taxon>
        <taxon>Arachnida</taxon>
        <taxon>Acari</taxon>
        <taxon>Parasitiformes</taxon>
        <taxon>Ixodida</taxon>
        <taxon>Ixodoidea</taxon>
        <taxon>Ixodidae</taxon>
        <taxon>Ixodinae</taxon>
        <taxon>Ixodes</taxon>
    </lineage>
</organism>
<feature type="signal peptide" evidence="2">
    <location>
        <begin position="1"/>
        <end position="19"/>
    </location>
</feature>
<name>Q4PMZ0_IXOSC</name>
<evidence type="ECO:0000256" key="1">
    <source>
        <dbReference type="SAM" id="MobiDB-lite"/>
    </source>
</evidence>
<dbReference type="EMBL" id="DQ065983">
    <property type="protein sequence ID" value="AAY66620.1"/>
    <property type="molecule type" value="mRNA"/>
</dbReference>
<evidence type="ECO:0000256" key="2">
    <source>
        <dbReference type="SAM" id="SignalP"/>
    </source>
</evidence>
<evidence type="ECO:0000313" key="3">
    <source>
        <dbReference type="EMBL" id="AAY66620.1"/>
    </source>
</evidence>
<keyword evidence="2" id="KW-0732">Signal</keyword>
<dbReference type="PROSITE" id="PS51257">
    <property type="entry name" value="PROKAR_LIPOPROTEIN"/>
    <property type="match status" value="1"/>
</dbReference>